<dbReference type="EMBL" id="JAGMUX010000026">
    <property type="protein sequence ID" value="KAH7224383.1"/>
    <property type="molecule type" value="Genomic_DNA"/>
</dbReference>
<protein>
    <submittedName>
        <fullName evidence="1">Uncharacterized protein</fullName>
    </submittedName>
</protein>
<dbReference type="Proteomes" id="UP000720189">
    <property type="component" value="Unassembled WGS sequence"/>
</dbReference>
<evidence type="ECO:0000313" key="2">
    <source>
        <dbReference type="Proteomes" id="UP000720189"/>
    </source>
</evidence>
<dbReference type="PANTHER" id="PTHR45588:SF1">
    <property type="entry name" value="WW DOMAIN-CONTAINING PROTEIN"/>
    <property type="match status" value="1"/>
</dbReference>
<keyword evidence="2" id="KW-1185">Reference proteome</keyword>
<dbReference type="AlphaFoldDB" id="A0A9P9JLI9"/>
<comment type="caution">
    <text evidence="1">The sequence shown here is derived from an EMBL/GenBank/DDBJ whole genome shotgun (WGS) entry which is preliminary data.</text>
</comment>
<organism evidence="1 2">
    <name type="scientific">Fusarium redolens</name>
    <dbReference type="NCBI Taxonomy" id="48865"/>
    <lineage>
        <taxon>Eukaryota</taxon>
        <taxon>Fungi</taxon>
        <taxon>Dikarya</taxon>
        <taxon>Ascomycota</taxon>
        <taxon>Pezizomycotina</taxon>
        <taxon>Sordariomycetes</taxon>
        <taxon>Hypocreomycetidae</taxon>
        <taxon>Hypocreales</taxon>
        <taxon>Nectriaceae</taxon>
        <taxon>Fusarium</taxon>
        <taxon>Fusarium redolens species complex</taxon>
    </lineage>
</organism>
<dbReference type="RefSeq" id="XP_046042444.1">
    <property type="nucleotide sequence ID" value="XM_046200348.1"/>
</dbReference>
<dbReference type="OrthoDB" id="4507093at2759"/>
<dbReference type="PANTHER" id="PTHR45588">
    <property type="entry name" value="TPR DOMAIN-CONTAINING PROTEIN"/>
    <property type="match status" value="1"/>
</dbReference>
<proteinExistence type="predicted"/>
<dbReference type="GeneID" id="70230302"/>
<accession>A0A9P9JLI9</accession>
<gene>
    <name evidence="1" type="ORF">BKA55DRAFT_697220</name>
</gene>
<name>A0A9P9JLI9_FUSRE</name>
<sequence length="217" mass="24909">MRDVYEKYKDHLDVVALFADALMNWKPQKMFDVKTGKPITSSPVFEVCAILESGMAMPGGRRHAGIPHLYIHLTERSDEPEAALPACDIIRDLVPDAGHMSHMPTHIDVLVGKYRRSMAYNHKATLADDQYFAKHGAYSQRDLFREAAKRVPVSRLDYPNRIVDVLKVATAMLHGEIEYRRQNYHVAFEALREAIKAEDSLMYTEPWGWMLPARHPY</sequence>
<evidence type="ECO:0000313" key="1">
    <source>
        <dbReference type="EMBL" id="KAH7224383.1"/>
    </source>
</evidence>
<reference evidence="1" key="1">
    <citation type="journal article" date="2021" name="Nat. Commun.">
        <title>Genetic determinants of endophytism in the Arabidopsis root mycobiome.</title>
        <authorList>
            <person name="Mesny F."/>
            <person name="Miyauchi S."/>
            <person name="Thiergart T."/>
            <person name="Pickel B."/>
            <person name="Atanasova L."/>
            <person name="Karlsson M."/>
            <person name="Huettel B."/>
            <person name="Barry K.W."/>
            <person name="Haridas S."/>
            <person name="Chen C."/>
            <person name="Bauer D."/>
            <person name="Andreopoulos W."/>
            <person name="Pangilinan J."/>
            <person name="LaButti K."/>
            <person name="Riley R."/>
            <person name="Lipzen A."/>
            <person name="Clum A."/>
            <person name="Drula E."/>
            <person name="Henrissat B."/>
            <person name="Kohler A."/>
            <person name="Grigoriev I.V."/>
            <person name="Martin F.M."/>
            <person name="Hacquard S."/>
        </authorList>
    </citation>
    <scope>NUCLEOTIDE SEQUENCE</scope>
    <source>
        <strain evidence="1">MPI-CAGE-AT-0023</strain>
    </source>
</reference>